<gene>
    <name evidence="3" type="ORF">AQJ66_21750</name>
</gene>
<dbReference type="GO" id="GO:0061504">
    <property type="term" value="P:cyclic threonylcarbamoyladenosine biosynthetic process"/>
    <property type="evidence" value="ECO:0007669"/>
    <property type="project" value="TreeGrafter"/>
</dbReference>
<dbReference type="InterPro" id="IPR035985">
    <property type="entry name" value="Ubiquitin-activating_enz"/>
</dbReference>
<comment type="caution">
    <text evidence="3">The sequence shown here is derived from an EMBL/GenBank/DDBJ whole genome shotgun (WGS) entry which is preliminary data.</text>
</comment>
<sequence length="325" mass="34522">MNEPDAGPDRQPEDRVWARHHRRTGAVLIVGAGAVGGFLAEELARVGLSPLVLVDSDVLAVENLVRHPLGAPALGRPKAPALAEKIRREFPPCDVEGLHADFLALSPNARRSLADRVDVVVAATDSVACQRQVNRVALAVGKPAVYPAVWVDPRIRDAEVGEILWVLPGRRTPCYECAAAFRQGGSDSQAARGARVDIQLVALATAQVVTALANPEDDRSAILDRRRNAVYLHGLTPTSPGIRAVFPTTGLSSRTVRVPFPARPCAACRGWRYVASPRPPGDPGPGERADGEEEQGRWPATVVCAVLVLIISVVALAASVNGPHA</sequence>
<dbReference type="OrthoDB" id="4088010at2"/>
<evidence type="ECO:0000256" key="1">
    <source>
        <dbReference type="SAM" id="Phobius"/>
    </source>
</evidence>
<feature type="domain" description="THIF-type NAD/FAD binding fold" evidence="2">
    <location>
        <begin position="25"/>
        <end position="193"/>
    </location>
</feature>
<dbReference type="Gene3D" id="3.40.50.720">
    <property type="entry name" value="NAD(P)-binding Rossmann-like Domain"/>
    <property type="match status" value="1"/>
</dbReference>
<dbReference type="RefSeq" id="WP_061924860.1">
    <property type="nucleotide sequence ID" value="NZ_JBEYBH010000002.1"/>
</dbReference>
<dbReference type="SUPFAM" id="SSF69572">
    <property type="entry name" value="Activating enzymes of the ubiquitin-like proteins"/>
    <property type="match status" value="1"/>
</dbReference>
<dbReference type="CDD" id="cd01483">
    <property type="entry name" value="E1_enzyme_family"/>
    <property type="match status" value="1"/>
</dbReference>
<dbReference type="InterPro" id="IPR045886">
    <property type="entry name" value="ThiF/MoeB/HesA"/>
</dbReference>
<reference evidence="3 4" key="1">
    <citation type="submission" date="2015-10" db="EMBL/GenBank/DDBJ databases">
        <title>Draft genome sequence of Streptomyces bungoensis DSM 41781, type strain for the species Streptomyces bungoensis.</title>
        <authorList>
            <person name="Ruckert C."/>
            <person name="Winkler A."/>
            <person name="Kalinowski J."/>
            <person name="Kampfer P."/>
            <person name="Glaeser S."/>
        </authorList>
    </citation>
    <scope>NUCLEOTIDE SEQUENCE [LARGE SCALE GENOMIC DNA]</scope>
    <source>
        <strain evidence="3 4">DSM 41781</strain>
    </source>
</reference>
<evidence type="ECO:0000259" key="2">
    <source>
        <dbReference type="Pfam" id="PF00899"/>
    </source>
</evidence>
<dbReference type="Pfam" id="PF00899">
    <property type="entry name" value="ThiF"/>
    <property type="match status" value="1"/>
</dbReference>
<dbReference type="PANTHER" id="PTHR43267:SF1">
    <property type="entry name" value="TRNA THREONYLCARBAMOYLADENOSINE DEHYDRATASE"/>
    <property type="match status" value="1"/>
</dbReference>
<evidence type="ECO:0000313" key="4">
    <source>
        <dbReference type="Proteomes" id="UP000053024"/>
    </source>
</evidence>
<name>A0A101SYE1_9ACTN</name>
<dbReference type="GO" id="GO:0008641">
    <property type="term" value="F:ubiquitin-like modifier activating enzyme activity"/>
    <property type="evidence" value="ECO:0007669"/>
    <property type="project" value="InterPro"/>
</dbReference>
<keyword evidence="1" id="KW-0472">Membrane</keyword>
<keyword evidence="1" id="KW-0812">Transmembrane</keyword>
<dbReference type="STRING" id="285568.AQJ66_21750"/>
<dbReference type="AlphaFoldDB" id="A0A101SYE1"/>
<protein>
    <recommendedName>
        <fullName evidence="2">THIF-type NAD/FAD binding fold domain-containing protein</fullName>
    </recommendedName>
</protein>
<organism evidence="3 4">
    <name type="scientific">Streptomyces bungoensis</name>
    <dbReference type="NCBI Taxonomy" id="285568"/>
    <lineage>
        <taxon>Bacteria</taxon>
        <taxon>Bacillati</taxon>
        <taxon>Actinomycetota</taxon>
        <taxon>Actinomycetes</taxon>
        <taxon>Kitasatosporales</taxon>
        <taxon>Streptomycetaceae</taxon>
        <taxon>Streptomyces</taxon>
    </lineage>
</organism>
<dbReference type="GO" id="GO:0061503">
    <property type="term" value="F:tRNA threonylcarbamoyladenosine dehydratase"/>
    <property type="evidence" value="ECO:0007669"/>
    <property type="project" value="TreeGrafter"/>
</dbReference>
<feature type="transmembrane region" description="Helical" evidence="1">
    <location>
        <begin position="298"/>
        <end position="320"/>
    </location>
</feature>
<dbReference type="InterPro" id="IPR000594">
    <property type="entry name" value="ThiF_NAD_FAD-bd"/>
</dbReference>
<evidence type="ECO:0000313" key="3">
    <source>
        <dbReference type="EMBL" id="KUN82452.1"/>
    </source>
</evidence>
<dbReference type="EMBL" id="LMWX01000037">
    <property type="protein sequence ID" value="KUN82452.1"/>
    <property type="molecule type" value="Genomic_DNA"/>
</dbReference>
<keyword evidence="4" id="KW-1185">Reference proteome</keyword>
<accession>A0A101SYE1</accession>
<dbReference type="Proteomes" id="UP000053024">
    <property type="component" value="Unassembled WGS sequence"/>
</dbReference>
<dbReference type="PANTHER" id="PTHR43267">
    <property type="entry name" value="TRNA THREONYLCARBAMOYLADENOSINE DEHYDRATASE"/>
    <property type="match status" value="1"/>
</dbReference>
<keyword evidence="1" id="KW-1133">Transmembrane helix</keyword>
<proteinExistence type="predicted"/>